<evidence type="ECO:0000313" key="2">
    <source>
        <dbReference type="Proteomes" id="UP000006591"/>
    </source>
</evidence>
<accession>A0A0E0IVI7</accession>
<dbReference type="Gramene" id="ONIVA10G18690.1">
    <property type="protein sequence ID" value="ONIVA10G18690.1"/>
    <property type="gene ID" value="ONIVA10G18690"/>
</dbReference>
<dbReference type="HOGENOM" id="CLU_2798320_0_0_1"/>
<reference evidence="1" key="2">
    <citation type="submission" date="2018-04" db="EMBL/GenBank/DDBJ databases">
        <title>OnivRS2 (Oryza nivara Reference Sequence Version 2).</title>
        <authorList>
            <person name="Zhang J."/>
            <person name="Kudrna D."/>
            <person name="Lee S."/>
            <person name="Talag J."/>
            <person name="Rajasekar S."/>
            <person name="Welchert J."/>
            <person name="Hsing Y.-I."/>
            <person name="Wing R.A."/>
        </authorList>
    </citation>
    <scope>NUCLEOTIDE SEQUENCE [LARGE SCALE GENOMIC DNA]</scope>
</reference>
<proteinExistence type="predicted"/>
<keyword evidence="2" id="KW-1185">Reference proteome</keyword>
<evidence type="ECO:0000313" key="1">
    <source>
        <dbReference type="EnsemblPlants" id="ONIVA10G18690.1"/>
    </source>
</evidence>
<dbReference type="AlphaFoldDB" id="A0A0E0IVI7"/>
<sequence length="68" mass="7045">MGERAASVGAEELIGASGRVTAVTCGGETGRGRVTVVAEARWLPDLRGVAPNTLVINIGDQLQWNPSI</sequence>
<reference evidence="1" key="1">
    <citation type="submission" date="2015-04" db="UniProtKB">
        <authorList>
            <consortium name="EnsemblPlants"/>
        </authorList>
    </citation>
    <scope>IDENTIFICATION</scope>
    <source>
        <strain evidence="1">SL10</strain>
    </source>
</reference>
<name>A0A0E0IVI7_ORYNI</name>
<organism evidence="1">
    <name type="scientific">Oryza nivara</name>
    <name type="common">Indian wild rice</name>
    <name type="synonym">Oryza sativa f. spontanea</name>
    <dbReference type="NCBI Taxonomy" id="4536"/>
    <lineage>
        <taxon>Eukaryota</taxon>
        <taxon>Viridiplantae</taxon>
        <taxon>Streptophyta</taxon>
        <taxon>Embryophyta</taxon>
        <taxon>Tracheophyta</taxon>
        <taxon>Spermatophyta</taxon>
        <taxon>Magnoliopsida</taxon>
        <taxon>Liliopsida</taxon>
        <taxon>Poales</taxon>
        <taxon>Poaceae</taxon>
        <taxon>BOP clade</taxon>
        <taxon>Oryzoideae</taxon>
        <taxon>Oryzeae</taxon>
        <taxon>Oryzinae</taxon>
        <taxon>Oryza</taxon>
    </lineage>
</organism>
<protein>
    <submittedName>
        <fullName evidence="1">Uncharacterized protein</fullName>
    </submittedName>
</protein>
<dbReference type="Proteomes" id="UP000006591">
    <property type="component" value="Chromosome 10"/>
</dbReference>
<dbReference type="EnsemblPlants" id="ONIVA10G18690.1">
    <property type="protein sequence ID" value="ONIVA10G18690.1"/>
    <property type="gene ID" value="ONIVA10G18690"/>
</dbReference>